<keyword evidence="4 9" id="KW-0812">Transmembrane</keyword>
<keyword evidence="8 9" id="KW-0472">Membrane</keyword>
<keyword evidence="6 9" id="KW-1133">Transmembrane helix</keyword>
<dbReference type="GO" id="GO:0005886">
    <property type="term" value="C:plasma membrane"/>
    <property type="evidence" value="ECO:0007669"/>
    <property type="project" value="UniProtKB-SubCell"/>
</dbReference>
<dbReference type="GeneID" id="30412084"/>
<keyword evidence="15" id="KW-1185">Reference proteome</keyword>
<sequence length="436" mass="46601">MNEGWKDFFKDYRVILLIVLILASIASISVYGIQEGLDLKGGSMIQIHLAESVDQTTMNKVTAVLDKRLNVFGVKDVQVRQSGNQDVIISIAGVQPDEVANVVGTPGKFEAKIGNETALSGTDITTVESYQVQGTTAYVPFKVTTEAAQKFAQVAKGKAGQPVDMYMDGKLVSSPTLSEDLANGVASTEVEIQIPASTKDEALKQAKSTQIILESGALPVKVSIVGVSSVSAELGSQFKDSALVAGLIALIVIAIIIIIRYRTPKLVLPIIFTSLVELLLILGVASIIKWNIDLAAIAGIIAAIGTGVDDQIIITDEVLRGETLSEKSRRKRTAIKMKIQHAFFIVFASAGTLVAAMLPLAYIGFSRGTTGIGMLSGFAVTTIIGVVIGVFITRPVFAKFIERLLHKEVPQPAPVKEKTPGKKGKKGKKSKKSRKR</sequence>
<dbReference type="Pfam" id="PF21760">
    <property type="entry name" value="SecD_1st"/>
    <property type="match status" value="1"/>
</dbReference>
<dbReference type="GO" id="GO:0065002">
    <property type="term" value="P:intracellular protein transmembrane transport"/>
    <property type="evidence" value="ECO:0007669"/>
    <property type="project" value="UniProtKB-UniRule"/>
</dbReference>
<dbReference type="Gene3D" id="3.30.70.3220">
    <property type="match status" value="1"/>
</dbReference>
<dbReference type="InterPro" id="IPR024912">
    <property type="entry name" value="SecD_arc"/>
</dbReference>
<evidence type="ECO:0000313" key="15">
    <source>
        <dbReference type="Proteomes" id="UP000094707"/>
    </source>
</evidence>
<evidence type="ECO:0000313" key="14">
    <source>
        <dbReference type="EMBL" id="SCG85798.1"/>
    </source>
</evidence>
<protein>
    <recommendedName>
        <fullName evidence="9">Protein-export membrane protein SecD</fullName>
    </recommendedName>
</protein>
<proteinExistence type="inferred from homology"/>
<evidence type="ECO:0000256" key="4">
    <source>
        <dbReference type="ARBA" id="ARBA00022692"/>
    </source>
</evidence>
<dbReference type="GO" id="GO:0022857">
    <property type="term" value="F:transmembrane transporter activity"/>
    <property type="evidence" value="ECO:0007669"/>
    <property type="project" value="InterPro"/>
</dbReference>
<keyword evidence="5 9" id="KW-0653">Protein transport</keyword>
<feature type="transmembrane region" description="Helical" evidence="9">
    <location>
        <begin position="371"/>
        <end position="393"/>
    </location>
</feature>
<feature type="transmembrane region" description="Helical" evidence="9">
    <location>
        <begin position="294"/>
        <end position="319"/>
    </location>
</feature>
<feature type="transmembrane region" description="Helical" evidence="9">
    <location>
        <begin position="12"/>
        <end position="33"/>
    </location>
</feature>
<evidence type="ECO:0000256" key="5">
    <source>
        <dbReference type="ARBA" id="ARBA00022927"/>
    </source>
</evidence>
<name>A0A1D3L2K2_9EURY</name>
<evidence type="ECO:0000259" key="11">
    <source>
        <dbReference type="Pfam" id="PF02355"/>
    </source>
</evidence>
<dbReference type="Pfam" id="PF02355">
    <property type="entry name" value="SecD_SecF_C"/>
    <property type="match status" value="1"/>
</dbReference>
<evidence type="ECO:0000256" key="2">
    <source>
        <dbReference type="ARBA" id="ARBA00022448"/>
    </source>
</evidence>
<dbReference type="InterPro" id="IPR048631">
    <property type="entry name" value="SecD_1st"/>
</dbReference>
<dbReference type="InterPro" id="IPR022813">
    <property type="entry name" value="SecD/SecF_arch_bac"/>
</dbReference>
<feature type="transmembrane region" description="Helical" evidence="9">
    <location>
        <begin position="241"/>
        <end position="259"/>
    </location>
</feature>
<dbReference type="Gene3D" id="1.20.1640.10">
    <property type="entry name" value="Multidrug efflux transporter AcrB transmembrane domain"/>
    <property type="match status" value="1"/>
</dbReference>
<comment type="similarity">
    <text evidence="9">Belongs to the SecD/SecF family. SecD subfamily.</text>
</comment>
<dbReference type="NCBIfam" id="NF006218">
    <property type="entry name" value="PRK08343.1-4"/>
    <property type="match status" value="1"/>
</dbReference>
<dbReference type="HAMAP" id="MF_01463_A">
    <property type="entry name" value="SecD_A"/>
    <property type="match status" value="1"/>
</dbReference>
<feature type="domain" description="Protein translocase subunit SecDF P1" evidence="12">
    <location>
        <begin position="58"/>
        <end position="111"/>
    </location>
</feature>
<feature type="transmembrane region" description="Helical" evidence="9">
    <location>
        <begin position="339"/>
        <end position="365"/>
    </location>
</feature>
<evidence type="ECO:0000259" key="13">
    <source>
        <dbReference type="Pfam" id="PF22599"/>
    </source>
</evidence>
<evidence type="ECO:0000259" key="12">
    <source>
        <dbReference type="Pfam" id="PF21760"/>
    </source>
</evidence>
<dbReference type="PANTHER" id="PTHR30081">
    <property type="entry name" value="PROTEIN-EXPORT MEMBRANE PROTEIN SEC"/>
    <property type="match status" value="1"/>
</dbReference>
<evidence type="ECO:0000256" key="8">
    <source>
        <dbReference type="ARBA" id="ARBA00023136"/>
    </source>
</evidence>
<feature type="domain" description="Protein export membrane protein SecD/SecF C-terminal" evidence="11">
    <location>
        <begin position="221"/>
        <end position="391"/>
    </location>
</feature>
<dbReference type="OrthoDB" id="146638at2157"/>
<evidence type="ECO:0000256" key="7">
    <source>
        <dbReference type="ARBA" id="ARBA00023010"/>
    </source>
</evidence>
<dbReference type="InterPro" id="IPR054384">
    <property type="entry name" value="SecDF_P1_head"/>
</dbReference>
<evidence type="ECO:0000256" key="3">
    <source>
        <dbReference type="ARBA" id="ARBA00022475"/>
    </source>
</evidence>
<feature type="compositionally biased region" description="Basic and acidic residues" evidence="10">
    <location>
        <begin position="411"/>
        <end position="420"/>
    </location>
</feature>
<feature type="region of interest" description="Disordered" evidence="10">
    <location>
        <begin position="411"/>
        <end position="436"/>
    </location>
</feature>
<dbReference type="InterPro" id="IPR001036">
    <property type="entry name" value="Acrflvin-R"/>
</dbReference>
<dbReference type="SUPFAM" id="SSF82866">
    <property type="entry name" value="Multidrug efflux transporter AcrB transmembrane domain"/>
    <property type="match status" value="1"/>
</dbReference>
<dbReference type="Pfam" id="PF22599">
    <property type="entry name" value="SecDF_P1_head"/>
    <property type="match status" value="1"/>
</dbReference>
<dbReference type="InterPro" id="IPR048634">
    <property type="entry name" value="SecD_SecF_C"/>
</dbReference>
<dbReference type="RefSeq" id="WP_071906923.1">
    <property type="nucleotide sequence ID" value="NZ_LT607756.1"/>
</dbReference>
<dbReference type="STRING" id="118062.MCBB_1240"/>
<evidence type="ECO:0000256" key="6">
    <source>
        <dbReference type="ARBA" id="ARBA00022989"/>
    </source>
</evidence>
<gene>
    <name evidence="9 14" type="primary">secD</name>
    <name evidence="14" type="ORF">MCBB_1240</name>
</gene>
<dbReference type="GO" id="GO:0006605">
    <property type="term" value="P:protein targeting"/>
    <property type="evidence" value="ECO:0007669"/>
    <property type="project" value="UniProtKB-UniRule"/>
</dbReference>
<feature type="domain" description="SecDF P1 head subdomain" evidence="13">
    <location>
        <begin position="112"/>
        <end position="220"/>
    </location>
</feature>
<dbReference type="Proteomes" id="UP000094707">
    <property type="component" value="Chromosome I"/>
</dbReference>
<keyword evidence="2 9" id="KW-0813">Transport</keyword>
<dbReference type="PATRIC" id="fig|129848.4.peg.1255"/>
<evidence type="ECO:0000256" key="10">
    <source>
        <dbReference type="SAM" id="MobiDB-lite"/>
    </source>
</evidence>
<reference evidence="14 15" key="1">
    <citation type="submission" date="2016-08" db="EMBL/GenBank/DDBJ databases">
        <authorList>
            <person name="Seilhamer J.J."/>
        </authorList>
    </citation>
    <scope>NUCLEOTIDE SEQUENCE [LARGE SCALE GENOMIC DNA]</scope>
    <source>
        <strain evidence="14">Buetzberg</strain>
    </source>
</reference>
<feature type="transmembrane region" description="Helical" evidence="9">
    <location>
        <begin position="266"/>
        <end position="288"/>
    </location>
</feature>
<keyword evidence="3 9" id="KW-1003">Cell membrane</keyword>
<dbReference type="KEGG" id="mcub:MCBB_1240"/>
<evidence type="ECO:0000256" key="1">
    <source>
        <dbReference type="ARBA" id="ARBA00004651"/>
    </source>
</evidence>
<dbReference type="EMBL" id="LT607756">
    <property type="protein sequence ID" value="SCG85798.1"/>
    <property type="molecule type" value="Genomic_DNA"/>
</dbReference>
<keyword evidence="7 9" id="KW-0811">Translocation</keyword>
<comment type="subcellular location">
    <subcellularLocation>
        <location evidence="1 9">Cell membrane</location>
        <topology evidence="1 9">Multi-pass membrane protein</topology>
    </subcellularLocation>
</comment>
<dbReference type="PANTHER" id="PTHR30081:SF1">
    <property type="entry name" value="PROTEIN TRANSLOCASE SUBUNIT SECD"/>
    <property type="match status" value="1"/>
</dbReference>
<organism evidence="14 15">
    <name type="scientific">Methanobacterium congolense</name>
    <dbReference type="NCBI Taxonomy" id="118062"/>
    <lineage>
        <taxon>Archaea</taxon>
        <taxon>Methanobacteriati</taxon>
        <taxon>Methanobacteriota</taxon>
        <taxon>Methanomada group</taxon>
        <taxon>Methanobacteria</taxon>
        <taxon>Methanobacteriales</taxon>
        <taxon>Methanobacteriaceae</taxon>
        <taxon>Methanobacterium</taxon>
    </lineage>
</organism>
<evidence type="ECO:0000256" key="9">
    <source>
        <dbReference type="HAMAP-Rule" id="MF_01463"/>
    </source>
</evidence>
<feature type="compositionally biased region" description="Basic residues" evidence="10">
    <location>
        <begin position="421"/>
        <end position="436"/>
    </location>
</feature>
<comment type="function">
    <text evidence="9">Involved in protein export.</text>
</comment>
<accession>A0A1D3L2K2</accession>
<dbReference type="PRINTS" id="PR00702">
    <property type="entry name" value="ACRIFLAVINRP"/>
</dbReference>
<dbReference type="AlphaFoldDB" id="A0A1D3L2K2"/>
<comment type="subunit">
    <text evidence="9">Part of the protein translocation apparatus. Forms a complex with SecF.</text>
</comment>